<dbReference type="SUPFAM" id="SSF47473">
    <property type="entry name" value="EF-hand"/>
    <property type="match status" value="1"/>
</dbReference>
<proteinExistence type="predicted"/>
<evidence type="ECO:0000313" key="3">
    <source>
        <dbReference type="EMBL" id="KAE8100662.1"/>
    </source>
</evidence>
<dbReference type="InterPro" id="IPR018247">
    <property type="entry name" value="EF_Hand_1_Ca_BS"/>
</dbReference>
<dbReference type="AlphaFoldDB" id="A0A5N6RM90"/>
<dbReference type="InterPro" id="IPR011992">
    <property type="entry name" value="EF-hand-dom_pair"/>
</dbReference>
<dbReference type="Gene3D" id="1.10.238.10">
    <property type="entry name" value="EF-hand"/>
    <property type="match status" value="1"/>
</dbReference>
<feature type="domain" description="EF-hand" evidence="2">
    <location>
        <begin position="57"/>
        <end position="83"/>
    </location>
</feature>
<evidence type="ECO:0000313" key="4">
    <source>
        <dbReference type="Proteomes" id="UP000327013"/>
    </source>
</evidence>
<reference evidence="3 4" key="1">
    <citation type="submission" date="2019-06" db="EMBL/GenBank/DDBJ databases">
        <title>A chromosomal-level reference genome of Carpinus fangiana (Coryloideae, Betulaceae).</title>
        <authorList>
            <person name="Yang X."/>
            <person name="Wang Z."/>
            <person name="Zhang L."/>
            <person name="Hao G."/>
            <person name="Liu J."/>
            <person name="Yang Y."/>
        </authorList>
    </citation>
    <scope>NUCLEOTIDE SEQUENCE [LARGE SCALE GENOMIC DNA]</scope>
    <source>
        <strain evidence="3">Cfa_2016G</strain>
        <tissue evidence="3">Leaf</tissue>
    </source>
</reference>
<dbReference type="GO" id="GO:0005509">
    <property type="term" value="F:calcium ion binding"/>
    <property type="evidence" value="ECO:0007669"/>
    <property type="project" value="InterPro"/>
</dbReference>
<name>A0A5N6RM90_9ROSI</name>
<dbReference type="Pfam" id="PF13499">
    <property type="entry name" value="EF-hand_7"/>
    <property type="match status" value="1"/>
</dbReference>
<dbReference type="CDD" id="cd00051">
    <property type="entry name" value="EFh"/>
    <property type="match status" value="1"/>
</dbReference>
<evidence type="ECO:0000259" key="2">
    <source>
        <dbReference type="PROSITE" id="PS50222"/>
    </source>
</evidence>
<sequence>MVRTSVPKKIPPTEEVLRDIFKKYDANGDGRLSKAELKDAFRHLGSRMPGWRASRGIHHADVNGDGFVSEEELSELVNYAKKHGYSVSK</sequence>
<accession>A0A5N6RM90</accession>
<dbReference type="InterPro" id="IPR002048">
    <property type="entry name" value="EF_hand_dom"/>
</dbReference>
<feature type="domain" description="EF-hand" evidence="2">
    <location>
        <begin position="12"/>
        <end position="47"/>
    </location>
</feature>
<organism evidence="3 4">
    <name type="scientific">Carpinus fangiana</name>
    <dbReference type="NCBI Taxonomy" id="176857"/>
    <lineage>
        <taxon>Eukaryota</taxon>
        <taxon>Viridiplantae</taxon>
        <taxon>Streptophyta</taxon>
        <taxon>Embryophyta</taxon>
        <taxon>Tracheophyta</taxon>
        <taxon>Spermatophyta</taxon>
        <taxon>Magnoliopsida</taxon>
        <taxon>eudicotyledons</taxon>
        <taxon>Gunneridae</taxon>
        <taxon>Pentapetalae</taxon>
        <taxon>rosids</taxon>
        <taxon>fabids</taxon>
        <taxon>Fagales</taxon>
        <taxon>Betulaceae</taxon>
        <taxon>Carpinus</taxon>
    </lineage>
</organism>
<dbReference type="Proteomes" id="UP000327013">
    <property type="component" value="Chromosome 7"/>
</dbReference>
<gene>
    <name evidence="3" type="ORF">FH972_018537</name>
</gene>
<keyword evidence="1" id="KW-0106">Calcium</keyword>
<protein>
    <recommendedName>
        <fullName evidence="2">EF-hand domain-containing protein</fullName>
    </recommendedName>
</protein>
<dbReference type="PROSITE" id="PS50222">
    <property type="entry name" value="EF_HAND_2"/>
    <property type="match status" value="2"/>
</dbReference>
<dbReference type="PROSITE" id="PS00018">
    <property type="entry name" value="EF_HAND_1"/>
    <property type="match status" value="2"/>
</dbReference>
<evidence type="ECO:0000256" key="1">
    <source>
        <dbReference type="ARBA" id="ARBA00022837"/>
    </source>
</evidence>
<keyword evidence="4" id="KW-1185">Reference proteome</keyword>
<dbReference type="OrthoDB" id="26525at2759"/>
<dbReference type="SMART" id="SM00054">
    <property type="entry name" value="EFh"/>
    <property type="match status" value="2"/>
</dbReference>
<dbReference type="EMBL" id="CM017327">
    <property type="protein sequence ID" value="KAE8100662.1"/>
    <property type="molecule type" value="Genomic_DNA"/>
</dbReference>